<organism evidence="1 2">
    <name type="scientific">Romanomermis culicivorax</name>
    <name type="common">Nematode worm</name>
    <dbReference type="NCBI Taxonomy" id="13658"/>
    <lineage>
        <taxon>Eukaryota</taxon>
        <taxon>Metazoa</taxon>
        <taxon>Ecdysozoa</taxon>
        <taxon>Nematoda</taxon>
        <taxon>Enoplea</taxon>
        <taxon>Dorylaimia</taxon>
        <taxon>Mermithida</taxon>
        <taxon>Mermithoidea</taxon>
        <taxon>Mermithidae</taxon>
        <taxon>Romanomermis</taxon>
    </lineage>
</organism>
<evidence type="ECO:0000313" key="1">
    <source>
        <dbReference type="Proteomes" id="UP000887565"/>
    </source>
</evidence>
<evidence type="ECO:0000313" key="2">
    <source>
        <dbReference type="WBParaSite" id="nRc.2.0.1.t02443-RA"/>
    </source>
</evidence>
<dbReference type="WBParaSite" id="nRc.2.0.1.t02443-RA">
    <property type="protein sequence ID" value="nRc.2.0.1.t02443-RA"/>
    <property type="gene ID" value="nRc.2.0.1.g02443"/>
</dbReference>
<name>A0A915HKE8_ROMCU</name>
<protein>
    <submittedName>
        <fullName evidence="2">Transposase</fullName>
    </submittedName>
</protein>
<keyword evidence="1" id="KW-1185">Reference proteome</keyword>
<dbReference type="Proteomes" id="UP000887565">
    <property type="component" value="Unplaced"/>
</dbReference>
<dbReference type="AlphaFoldDB" id="A0A915HKE8"/>
<proteinExistence type="predicted"/>
<sequence>GCSHYARCTRCKSTTSLKGGSNRFGGQGNTTWFARIDVLNCPNIKLSTDKVILITMFYAKEVGIEQCHSMLGNLIGE</sequence>
<accession>A0A915HKE8</accession>
<reference evidence="2" key="1">
    <citation type="submission" date="2022-11" db="UniProtKB">
        <authorList>
            <consortium name="WormBaseParasite"/>
        </authorList>
    </citation>
    <scope>IDENTIFICATION</scope>
</reference>